<name>A0A4Y2M3R0_ARAVE</name>
<dbReference type="EMBL" id="BGPR01006704">
    <property type="protein sequence ID" value="GBN21194.1"/>
    <property type="molecule type" value="Genomic_DNA"/>
</dbReference>
<comment type="caution">
    <text evidence="1">The sequence shown here is derived from an EMBL/GenBank/DDBJ whole genome shotgun (WGS) entry which is preliminary data.</text>
</comment>
<gene>
    <name evidence="1" type="ORF">AVEN_184214_1</name>
</gene>
<organism evidence="1 2">
    <name type="scientific">Araneus ventricosus</name>
    <name type="common">Orbweaver spider</name>
    <name type="synonym">Epeira ventricosa</name>
    <dbReference type="NCBI Taxonomy" id="182803"/>
    <lineage>
        <taxon>Eukaryota</taxon>
        <taxon>Metazoa</taxon>
        <taxon>Ecdysozoa</taxon>
        <taxon>Arthropoda</taxon>
        <taxon>Chelicerata</taxon>
        <taxon>Arachnida</taxon>
        <taxon>Araneae</taxon>
        <taxon>Araneomorphae</taxon>
        <taxon>Entelegynae</taxon>
        <taxon>Araneoidea</taxon>
        <taxon>Araneidae</taxon>
        <taxon>Araneus</taxon>
    </lineage>
</organism>
<protein>
    <submittedName>
        <fullName evidence="1">Uncharacterized protein</fullName>
    </submittedName>
</protein>
<keyword evidence="2" id="KW-1185">Reference proteome</keyword>
<reference evidence="1 2" key="1">
    <citation type="journal article" date="2019" name="Sci. Rep.">
        <title>Orb-weaving spider Araneus ventricosus genome elucidates the spidroin gene catalogue.</title>
        <authorList>
            <person name="Kono N."/>
            <person name="Nakamura H."/>
            <person name="Ohtoshi R."/>
            <person name="Moran D.A.P."/>
            <person name="Shinohara A."/>
            <person name="Yoshida Y."/>
            <person name="Fujiwara M."/>
            <person name="Mori M."/>
            <person name="Tomita M."/>
            <person name="Arakawa K."/>
        </authorList>
    </citation>
    <scope>NUCLEOTIDE SEQUENCE [LARGE SCALE GENOMIC DNA]</scope>
</reference>
<sequence>MYSFGRKAFHSVVQREYRRAIVAFGQDSISAGGQTGHLMLHSYRPRGRVAMYPNLSGSSERIKTDDFKIVRLNLSTMPSDSGCNAVVHLQNSQSLQAQ</sequence>
<dbReference type="AlphaFoldDB" id="A0A4Y2M3R0"/>
<evidence type="ECO:0000313" key="1">
    <source>
        <dbReference type="EMBL" id="GBN21194.1"/>
    </source>
</evidence>
<proteinExistence type="predicted"/>
<accession>A0A4Y2M3R0</accession>
<evidence type="ECO:0000313" key="2">
    <source>
        <dbReference type="Proteomes" id="UP000499080"/>
    </source>
</evidence>
<dbReference type="Proteomes" id="UP000499080">
    <property type="component" value="Unassembled WGS sequence"/>
</dbReference>